<proteinExistence type="inferred from homology"/>
<dbReference type="PANTHER" id="PTHR13126">
    <property type="entry name" value="CHAPERONE ATP11"/>
    <property type="match status" value="1"/>
</dbReference>
<accession>A0A6U3UPP8</accession>
<dbReference type="EMBL" id="HBGZ01011765">
    <property type="protein sequence ID" value="CAD9595128.1"/>
    <property type="molecule type" value="Transcribed_RNA"/>
</dbReference>
<evidence type="ECO:0000256" key="1">
    <source>
        <dbReference type="ARBA" id="ARBA00004173"/>
    </source>
</evidence>
<sequence>MFSPFFIQPVFRGEGHFMIVSQFQTPNYFLLALLEDYKMDPAAAQPILTVSVFDDLAETKDVVLLRCDIINRGIEDDEGYKLCQNLINDYLEFEGVHMFNKKPDAFDFDEFVKEKEQKWNE</sequence>
<dbReference type="EMBL" id="HBGZ01011763">
    <property type="protein sequence ID" value="CAD9595122.1"/>
    <property type="molecule type" value="Transcribed_RNA"/>
</dbReference>
<evidence type="ECO:0000256" key="3">
    <source>
        <dbReference type="ARBA" id="ARBA00022946"/>
    </source>
</evidence>
<organism evidence="6">
    <name type="scientific">Skeletonema marinoi</name>
    <dbReference type="NCBI Taxonomy" id="267567"/>
    <lineage>
        <taxon>Eukaryota</taxon>
        <taxon>Sar</taxon>
        <taxon>Stramenopiles</taxon>
        <taxon>Ochrophyta</taxon>
        <taxon>Bacillariophyta</taxon>
        <taxon>Coscinodiscophyceae</taxon>
        <taxon>Thalassiosirophycidae</taxon>
        <taxon>Thalassiosirales</taxon>
        <taxon>Skeletonemataceae</taxon>
        <taxon>Skeletonema</taxon>
        <taxon>Skeletonema marinoi-dohrnii complex</taxon>
    </lineage>
</organism>
<evidence type="ECO:0000256" key="2">
    <source>
        <dbReference type="ARBA" id="ARBA00009116"/>
    </source>
</evidence>
<protein>
    <submittedName>
        <fullName evidence="6">Uncharacterized protein</fullName>
    </submittedName>
</protein>
<comment type="subcellular location">
    <subcellularLocation>
        <location evidence="1">Mitochondrion</location>
    </subcellularLocation>
</comment>
<keyword evidence="3" id="KW-0809">Transit peptide</keyword>
<keyword evidence="4" id="KW-0496">Mitochondrion</keyword>
<name>A0A6U3UPP8_9STRA</name>
<dbReference type="InterPro" id="IPR010591">
    <property type="entry name" value="ATP11"/>
</dbReference>
<dbReference type="GO" id="GO:0033615">
    <property type="term" value="P:mitochondrial proton-transporting ATP synthase complex assembly"/>
    <property type="evidence" value="ECO:0007669"/>
    <property type="project" value="TreeGrafter"/>
</dbReference>
<dbReference type="PANTHER" id="PTHR13126:SF0">
    <property type="entry name" value="ATP SYNTHASE MITOCHONDRIAL F1 COMPLEX ASSEMBLY FACTOR 1"/>
    <property type="match status" value="1"/>
</dbReference>
<dbReference type="GO" id="GO:0005739">
    <property type="term" value="C:mitochondrion"/>
    <property type="evidence" value="ECO:0007669"/>
    <property type="project" value="UniProtKB-SubCell"/>
</dbReference>
<gene>
    <name evidence="5" type="ORF">SMAR0320_LOCUS8413</name>
    <name evidence="6" type="ORF">SMAR0320_LOCUS8415</name>
</gene>
<evidence type="ECO:0000313" key="6">
    <source>
        <dbReference type="EMBL" id="CAD9595128.1"/>
    </source>
</evidence>
<comment type="similarity">
    <text evidence="2">Belongs to the ATP11 family.</text>
</comment>
<dbReference type="AlphaFoldDB" id="A0A6U3UPP8"/>
<reference evidence="6" key="1">
    <citation type="submission" date="2021-01" db="EMBL/GenBank/DDBJ databases">
        <authorList>
            <person name="Corre E."/>
            <person name="Pelletier E."/>
            <person name="Niang G."/>
            <person name="Scheremetjew M."/>
            <person name="Finn R."/>
            <person name="Kale V."/>
            <person name="Holt S."/>
            <person name="Cochrane G."/>
            <person name="Meng A."/>
            <person name="Brown T."/>
            <person name="Cohen L."/>
        </authorList>
    </citation>
    <scope>NUCLEOTIDE SEQUENCE</scope>
    <source>
        <strain evidence="6">SM1012Den-03</strain>
    </source>
</reference>
<evidence type="ECO:0000256" key="4">
    <source>
        <dbReference type="ARBA" id="ARBA00023128"/>
    </source>
</evidence>
<evidence type="ECO:0000313" key="5">
    <source>
        <dbReference type="EMBL" id="CAD9595122.1"/>
    </source>
</evidence>
<dbReference type="Pfam" id="PF06644">
    <property type="entry name" value="ATP11"/>
    <property type="match status" value="1"/>
</dbReference>